<protein>
    <submittedName>
        <fullName evidence="1">Uncharacterized protein</fullName>
    </submittedName>
</protein>
<name>A0ABZ2LHF9_9BACT</name>
<sequence length="245" mass="26912">MMKQGSNGAKDESRRCTSLDLDLYAARQPVLERDTFIRSHDGQLHAHLAIADFACDLGHGCPCLPELRPRKPIESNACHLSGTNASERGLRYESGNHSQIAAPDDGSQMVAFVYESAGTHVADLSNSPACWRSNAPTLDFVLERRDLRANLGQLGFDSNDIALQPHNPNLAIGLSRDPFTFQLFLLGVERGFGRSFSFGIGLGTENVDFWDRPAVCEAIDSLEFLTREERCDLGFLGATRALSKD</sequence>
<proteinExistence type="predicted"/>
<reference evidence="1" key="1">
    <citation type="submission" date="2021-12" db="EMBL/GenBank/DDBJ databases">
        <title>Discovery of the Pendulisporaceae a myxobacterial family with distinct sporulation behavior and unique specialized metabolism.</title>
        <authorList>
            <person name="Garcia R."/>
            <person name="Popoff A."/>
            <person name="Bader C.D."/>
            <person name="Loehr J."/>
            <person name="Walesch S."/>
            <person name="Walt C."/>
            <person name="Boldt J."/>
            <person name="Bunk B."/>
            <person name="Haeckl F.J.F.P.J."/>
            <person name="Gunesch A.P."/>
            <person name="Birkelbach J."/>
            <person name="Nuebel U."/>
            <person name="Pietschmann T."/>
            <person name="Bach T."/>
            <person name="Mueller R."/>
        </authorList>
    </citation>
    <scope>NUCLEOTIDE SEQUENCE</scope>
    <source>
        <strain evidence="1">MSr11367</strain>
    </source>
</reference>
<accession>A0ABZ2LHF9</accession>
<evidence type="ECO:0000313" key="2">
    <source>
        <dbReference type="Proteomes" id="UP001374803"/>
    </source>
</evidence>
<dbReference type="Proteomes" id="UP001374803">
    <property type="component" value="Chromosome"/>
</dbReference>
<evidence type="ECO:0000313" key="1">
    <source>
        <dbReference type="EMBL" id="WXB08999.1"/>
    </source>
</evidence>
<gene>
    <name evidence="1" type="ORF">LVJ94_17415</name>
</gene>
<dbReference type="EMBL" id="CP089983">
    <property type="protein sequence ID" value="WXB08999.1"/>
    <property type="molecule type" value="Genomic_DNA"/>
</dbReference>
<keyword evidence="2" id="KW-1185">Reference proteome</keyword>
<organism evidence="1 2">
    <name type="scientific">Pendulispora rubella</name>
    <dbReference type="NCBI Taxonomy" id="2741070"/>
    <lineage>
        <taxon>Bacteria</taxon>
        <taxon>Pseudomonadati</taxon>
        <taxon>Myxococcota</taxon>
        <taxon>Myxococcia</taxon>
        <taxon>Myxococcales</taxon>
        <taxon>Sorangiineae</taxon>
        <taxon>Pendulisporaceae</taxon>
        <taxon>Pendulispora</taxon>
    </lineage>
</organism>